<name>A0ABY6FX19_9MICO</name>
<gene>
    <name evidence="2" type="ORF">BRM3_07320</name>
</gene>
<keyword evidence="3" id="KW-1185">Reference proteome</keyword>
<dbReference type="Proteomes" id="UP001164305">
    <property type="component" value="Chromosome"/>
</dbReference>
<organism evidence="2 3">
    <name type="scientific">Brachybacterium huguangmaarense</name>
    <dbReference type="NCBI Taxonomy" id="1652028"/>
    <lineage>
        <taxon>Bacteria</taxon>
        <taxon>Bacillati</taxon>
        <taxon>Actinomycetota</taxon>
        <taxon>Actinomycetes</taxon>
        <taxon>Micrococcales</taxon>
        <taxon>Dermabacteraceae</taxon>
        <taxon>Brachybacterium</taxon>
    </lineage>
</organism>
<evidence type="ECO:0000256" key="1">
    <source>
        <dbReference type="SAM" id="Phobius"/>
    </source>
</evidence>
<keyword evidence="1" id="KW-0812">Transmembrane</keyword>
<dbReference type="EMBL" id="CP107020">
    <property type="protein sequence ID" value="UYG15464.1"/>
    <property type="molecule type" value="Genomic_DNA"/>
</dbReference>
<feature type="transmembrane region" description="Helical" evidence="1">
    <location>
        <begin position="15"/>
        <end position="36"/>
    </location>
</feature>
<accession>A0ABY6FX19</accession>
<proteinExistence type="predicted"/>
<keyword evidence="1" id="KW-1133">Transmembrane helix</keyword>
<dbReference type="RefSeq" id="WP_263592678.1">
    <property type="nucleotide sequence ID" value="NZ_CP107020.1"/>
</dbReference>
<sequence>MARTRDLKQLTIRSGYSLVGVAIIGLGAAILQVGGVGSTRTRRSTSA</sequence>
<reference evidence="2" key="1">
    <citation type="submission" date="2022-10" db="EMBL/GenBank/DDBJ databases">
        <title>Whole-Genome Sequencing of Brachybacterium huguangmaarense BRM-3, Isolated from Betula schmidtii.</title>
        <authorList>
            <person name="Haam D."/>
        </authorList>
    </citation>
    <scope>NUCLEOTIDE SEQUENCE</scope>
    <source>
        <strain evidence="2">BRM-3</strain>
    </source>
</reference>
<evidence type="ECO:0000313" key="3">
    <source>
        <dbReference type="Proteomes" id="UP001164305"/>
    </source>
</evidence>
<protein>
    <submittedName>
        <fullName evidence="2">Uncharacterized protein</fullName>
    </submittedName>
</protein>
<evidence type="ECO:0000313" key="2">
    <source>
        <dbReference type="EMBL" id="UYG15464.1"/>
    </source>
</evidence>
<keyword evidence="1" id="KW-0472">Membrane</keyword>